<gene>
    <name evidence="1" type="ORF">g.48874</name>
</gene>
<evidence type="ECO:0000313" key="1">
    <source>
        <dbReference type="EMBL" id="JAS65816.1"/>
    </source>
</evidence>
<protein>
    <submittedName>
        <fullName evidence="1">Uncharacterized protein</fullName>
    </submittedName>
</protein>
<dbReference type="AlphaFoldDB" id="A0A1B6GTR6"/>
<accession>A0A1B6GTR6</accession>
<dbReference type="EMBL" id="GECZ01003953">
    <property type="protein sequence ID" value="JAS65816.1"/>
    <property type="molecule type" value="Transcribed_RNA"/>
</dbReference>
<sequence length="108" mass="12378">MLVFCQVSDPALLWQKHRDSLAEDLQRQVQKDQNLNCKRDSITEVVYNKCLIIIEDLVLGMSGNHLTNFGLPSPSRVESALDLDREYLRELSYDITMVSKKVADNLPK</sequence>
<organism evidence="1">
    <name type="scientific">Cuerna arida</name>
    <dbReference type="NCBI Taxonomy" id="1464854"/>
    <lineage>
        <taxon>Eukaryota</taxon>
        <taxon>Metazoa</taxon>
        <taxon>Ecdysozoa</taxon>
        <taxon>Arthropoda</taxon>
        <taxon>Hexapoda</taxon>
        <taxon>Insecta</taxon>
        <taxon>Pterygota</taxon>
        <taxon>Neoptera</taxon>
        <taxon>Paraneoptera</taxon>
        <taxon>Hemiptera</taxon>
        <taxon>Auchenorrhyncha</taxon>
        <taxon>Membracoidea</taxon>
        <taxon>Cicadellidae</taxon>
        <taxon>Cicadellinae</taxon>
        <taxon>Proconiini</taxon>
        <taxon>Cuerna</taxon>
    </lineage>
</organism>
<proteinExistence type="predicted"/>
<reference evidence="1" key="1">
    <citation type="submission" date="2015-11" db="EMBL/GenBank/DDBJ databases">
        <title>De novo transcriptome assembly of four potential Pierce s Disease insect vectors from Arizona vineyards.</title>
        <authorList>
            <person name="Tassone E.E."/>
        </authorList>
    </citation>
    <scope>NUCLEOTIDE SEQUENCE</scope>
</reference>
<name>A0A1B6GTR6_9HEMI</name>
<feature type="non-terminal residue" evidence="1">
    <location>
        <position position="108"/>
    </location>
</feature>